<name>A0A0F8YLI3_9ZZZZ</name>
<reference evidence="4" key="1">
    <citation type="journal article" date="2015" name="Nature">
        <title>Complex archaea that bridge the gap between prokaryotes and eukaryotes.</title>
        <authorList>
            <person name="Spang A."/>
            <person name="Saw J.H."/>
            <person name="Jorgensen S.L."/>
            <person name="Zaremba-Niedzwiedzka K."/>
            <person name="Martijn J."/>
            <person name="Lind A.E."/>
            <person name="van Eijk R."/>
            <person name="Schleper C."/>
            <person name="Guy L."/>
            <person name="Ettema T.J."/>
        </authorList>
    </citation>
    <scope>NUCLEOTIDE SEQUENCE</scope>
</reference>
<dbReference type="PROSITE" id="PS00745">
    <property type="entry name" value="RF_PROK_I"/>
    <property type="match status" value="1"/>
</dbReference>
<keyword evidence="2" id="KW-0488">Methylation</keyword>
<evidence type="ECO:0000259" key="3">
    <source>
        <dbReference type="PROSITE" id="PS00745"/>
    </source>
</evidence>
<dbReference type="AlphaFoldDB" id="A0A0F8YLI3"/>
<dbReference type="PANTHER" id="PTHR43804:SF7">
    <property type="entry name" value="LD18447P"/>
    <property type="match status" value="1"/>
</dbReference>
<evidence type="ECO:0000313" key="4">
    <source>
        <dbReference type="EMBL" id="KKK74590.1"/>
    </source>
</evidence>
<accession>A0A0F8YLI3</accession>
<dbReference type="InterPro" id="IPR050057">
    <property type="entry name" value="Prokaryotic/Mito_RF"/>
</dbReference>
<dbReference type="EMBL" id="LAZR01056246">
    <property type="protein sequence ID" value="KKK74590.1"/>
    <property type="molecule type" value="Genomic_DNA"/>
</dbReference>
<organism evidence="4">
    <name type="scientific">marine sediment metagenome</name>
    <dbReference type="NCBI Taxonomy" id="412755"/>
    <lineage>
        <taxon>unclassified sequences</taxon>
        <taxon>metagenomes</taxon>
        <taxon>ecological metagenomes</taxon>
    </lineage>
</organism>
<dbReference type="SUPFAM" id="SSF75620">
    <property type="entry name" value="Release factor"/>
    <property type="match status" value="1"/>
</dbReference>
<evidence type="ECO:0000256" key="1">
    <source>
        <dbReference type="ARBA" id="ARBA00010835"/>
    </source>
</evidence>
<dbReference type="Pfam" id="PF00472">
    <property type="entry name" value="RF-1"/>
    <property type="match status" value="1"/>
</dbReference>
<dbReference type="GO" id="GO:0003747">
    <property type="term" value="F:translation release factor activity"/>
    <property type="evidence" value="ECO:0007669"/>
    <property type="project" value="InterPro"/>
</dbReference>
<gene>
    <name evidence="4" type="ORF">LCGC14_2882240</name>
</gene>
<dbReference type="InterPro" id="IPR000352">
    <property type="entry name" value="Pep_chain_release_fac_I"/>
</dbReference>
<comment type="similarity">
    <text evidence="1">Belongs to the prokaryotic/mitochondrial release factor family.</text>
</comment>
<comment type="caution">
    <text evidence="4">The sequence shown here is derived from an EMBL/GenBank/DDBJ whole genome shotgun (WGS) entry which is preliminary data.</text>
</comment>
<dbReference type="PANTHER" id="PTHR43804">
    <property type="entry name" value="LD18447P"/>
    <property type="match status" value="1"/>
</dbReference>
<feature type="domain" description="Prokaryotic-type class I peptide chain release factors" evidence="3">
    <location>
        <begin position="72"/>
        <end position="88"/>
    </location>
</feature>
<dbReference type="Gene3D" id="3.30.160.20">
    <property type="match status" value="1"/>
</dbReference>
<proteinExistence type="inferred from homology"/>
<sequence length="108" mass="12340">MRKVPRPFKMPWGNGMVVKEASIISQYHEPTVQLLQFDNGNRAIRFCSYNKGRFSRAPLMIDEKDLRIDTYRSSGAGGQHVNKTDSAVRITYLPTGIVVQCQNERSQH</sequence>
<evidence type="ECO:0000256" key="2">
    <source>
        <dbReference type="ARBA" id="ARBA00022481"/>
    </source>
</evidence>
<protein>
    <recommendedName>
        <fullName evidence="3">Prokaryotic-type class I peptide chain release factors domain-containing protein</fullName>
    </recommendedName>
</protein>
<feature type="non-terminal residue" evidence="4">
    <location>
        <position position="108"/>
    </location>
</feature>
<dbReference type="InterPro" id="IPR045853">
    <property type="entry name" value="Pep_chain_release_fac_I_sf"/>
</dbReference>